<dbReference type="PANTHER" id="PTHR11799">
    <property type="entry name" value="PARAOXONASE"/>
    <property type="match status" value="1"/>
</dbReference>
<dbReference type="Pfam" id="PF01731">
    <property type="entry name" value="Arylesterase"/>
    <property type="match status" value="1"/>
</dbReference>
<keyword evidence="4 6" id="KW-0325">Glycoprotein</keyword>
<feature type="binding site" evidence="5">
    <location>
        <position position="175"/>
    </location>
    <ligand>
        <name>Ca(2+)</name>
        <dbReference type="ChEBI" id="CHEBI:29108"/>
        <label>1</label>
        <note>catalytic</note>
    </ligand>
</feature>
<comment type="similarity">
    <text evidence="1 6">Belongs to the paraoxonase family.</text>
</comment>
<evidence type="ECO:0000256" key="1">
    <source>
        <dbReference type="ARBA" id="ARBA00008595"/>
    </source>
</evidence>
<organism evidence="8 9">
    <name type="scientific">Caenorhabditis auriculariae</name>
    <dbReference type="NCBI Taxonomy" id="2777116"/>
    <lineage>
        <taxon>Eukaryota</taxon>
        <taxon>Metazoa</taxon>
        <taxon>Ecdysozoa</taxon>
        <taxon>Nematoda</taxon>
        <taxon>Chromadorea</taxon>
        <taxon>Rhabditida</taxon>
        <taxon>Rhabditina</taxon>
        <taxon>Rhabditomorpha</taxon>
        <taxon>Rhabditoidea</taxon>
        <taxon>Rhabditidae</taxon>
        <taxon>Peloderinae</taxon>
        <taxon>Caenorhabditis</taxon>
    </lineage>
</organism>
<feature type="transmembrane region" description="Helical" evidence="7">
    <location>
        <begin position="12"/>
        <end position="29"/>
    </location>
</feature>
<evidence type="ECO:0000256" key="7">
    <source>
        <dbReference type="SAM" id="Phobius"/>
    </source>
</evidence>
<gene>
    <name evidence="8" type="ORF">CAUJ_LOCUS6903</name>
</gene>
<dbReference type="EC" id="3.1.1.2" evidence="6"/>
<keyword evidence="7" id="KW-0812">Transmembrane</keyword>
<reference evidence="8" key="1">
    <citation type="submission" date="2020-10" db="EMBL/GenBank/DDBJ databases">
        <authorList>
            <person name="Kikuchi T."/>
        </authorList>
    </citation>
    <scope>NUCLEOTIDE SEQUENCE</scope>
    <source>
        <strain evidence="8">NKZ352</strain>
    </source>
</reference>
<dbReference type="EMBL" id="CAJGYM010000018">
    <property type="protein sequence ID" value="CAD6190984.1"/>
    <property type="molecule type" value="Genomic_DNA"/>
</dbReference>
<sequence length="373" mass="41581">MELLLAAVHRVAFWILLAFFASAVIRLILMLDINKRVYNHTPGPCRIVFDEDGKDVDGSAGIHFVRGRNLALITYGYANAFENGSVPSGLASFEFKKGEEQTHHRLKKLDISWNEHVPKHFAPLGLTAFENNGRVLTYVVNSHPKAQCVHFFTLVKSSLQHRKALCDSRFTSLRDIAAVDADRFFVTNLGYFSQGHLQTVELALQSSLGLIYFYDGRNFSVAVSNFPTPSALAIDEKKRLLYVSSLLNEFVRVYEIGRDNTLKQKVDISLLASPVGLHVDYATGDLWAACHPVLLQAFIHQMNPSDKAMKSPSQVLRVRIQEDGISWVVTEPYANDGATISGSNAVTFAADQMLVGSLFERLLHCDILNPQIT</sequence>
<keyword evidence="7" id="KW-0472">Membrane</keyword>
<dbReference type="SUPFAM" id="SSF63829">
    <property type="entry name" value="Calcium-dependent phosphotriesterase"/>
    <property type="match status" value="1"/>
</dbReference>
<comment type="catalytic activity">
    <reaction evidence="6">
        <text>a phenyl acetate + H2O = a phenol + acetate + H(+)</text>
        <dbReference type="Rhea" id="RHEA:17309"/>
        <dbReference type="ChEBI" id="CHEBI:15377"/>
        <dbReference type="ChEBI" id="CHEBI:15378"/>
        <dbReference type="ChEBI" id="CHEBI:30089"/>
        <dbReference type="ChEBI" id="CHEBI:33853"/>
        <dbReference type="ChEBI" id="CHEBI:140310"/>
        <dbReference type="EC" id="3.1.1.2"/>
    </reaction>
</comment>
<dbReference type="OrthoDB" id="423498at2759"/>
<dbReference type="PRINTS" id="PR01785">
    <property type="entry name" value="PARAOXONASE"/>
</dbReference>
<dbReference type="PANTHER" id="PTHR11799:SF28">
    <property type="entry name" value="MECHANOSENSORY ABNORMALITY PROTEIN 6"/>
    <property type="match status" value="1"/>
</dbReference>
<keyword evidence="9" id="KW-1185">Reference proteome</keyword>
<proteinExistence type="inferred from homology"/>
<dbReference type="AlphaFoldDB" id="A0A8S1H696"/>
<name>A0A8S1H696_9PELO</name>
<evidence type="ECO:0000313" key="9">
    <source>
        <dbReference type="Proteomes" id="UP000835052"/>
    </source>
</evidence>
<keyword evidence="2 6" id="KW-0378">Hydrolase</keyword>
<evidence type="ECO:0000313" key="8">
    <source>
        <dbReference type="EMBL" id="CAD6190984.1"/>
    </source>
</evidence>
<dbReference type="InterPro" id="IPR002640">
    <property type="entry name" value="Arylesterase"/>
</dbReference>
<accession>A0A8S1H696</accession>
<keyword evidence="3 6" id="KW-1015">Disulfide bond</keyword>
<keyword evidence="5 6" id="KW-0479">Metal-binding</keyword>
<comment type="caution">
    <text evidence="8">The sequence shown here is derived from an EMBL/GenBank/DDBJ whole genome shotgun (WGS) entry which is preliminary data.</text>
</comment>
<protein>
    <recommendedName>
        <fullName evidence="6">Paraoxonase</fullName>
        <ecNumber evidence="6">3.1.1.2</ecNumber>
    </recommendedName>
</protein>
<dbReference type="Gene3D" id="2.120.10.30">
    <property type="entry name" value="TolB, C-terminal domain"/>
    <property type="match status" value="1"/>
</dbReference>
<dbReference type="InterPro" id="IPR011042">
    <property type="entry name" value="6-blade_b-propeller_TolB-like"/>
</dbReference>
<comment type="cofactor">
    <cofactor evidence="5 6">
        <name>Ca(2+)</name>
        <dbReference type="ChEBI" id="CHEBI:29108"/>
    </cofactor>
    <text evidence="5 6">Binds 2 calcium ions per subunit.</text>
</comment>
<evidence type="ECO:0000256" key="4">
    <source>
        <dbReference type="ARBA" id="ARBA00023180"/>
    </source>
</evidence>
<dbReference type="GO" id="GO:0046872">
    <property type="term" value="F:metal ion binding"/>
    <property type="evidence" value="ECO:0007669"/>
    <property type="project" value="UniProtKB-KW"/>
</dbReference>
<keyword evidence="7" id="KW-1133">Transmembrane helix</keyword>
<evidence type="ECO:0000256" key="6">
    <source>
        <dbReference type="RuleBase" id="RU368025"/>
    </source>
</evidence>
<evidence type="ECO:0000256" key="3">
    <source>
        <dbReference type="ARBA" id="ARBA00023157"/>
    </source>
</evidence>
<evidence type="ECO:0000256" key="2">
    <source>
        <dbReference type="ARBA" id="ARBA00022801"/>
    </source>
</evidence>
<keyword evidence="5 6" id="KW-0106">Calcium</keyword>
<feature type="binding site" evidence="5">
    <location>
        <position position="126"/>
    </location>
    <ligand>
        <name>Ca(2+)</name>
        <dbReference type="ChEBI" id="CHEBI:29108"/>
        <label>1</label>
        <note>catalytic</note>
    </ligand>
</feature>
<dbReference type="GO" id="GO:0004064">
    <property type="term" value="F:arylesterase activity"/>
    <property type="evidence" value="ECO:0007669"/>
    <property type="project" value="UniProtKB-UniRule"/>
</dbReference>
<evidence type="ECO:0000256" key="5">
    <source>
        <dbReference type="PIRSR" id="PIRSR602640-2"/>
    </source>
</evidence>
<dbReference type="Proteomes" id="UP000835052">
    <property type="component" value="Unassembled WGS sequence"/>
</dbReference>
<dbReference type="InterPro" id="IPR051288">
    <property type="entry name" value="Serum_paraoxonase/arylesterase"/>
</dbReference>